<dbReference type="InterPro" id="IPR017517">
    <property type="entry name" value="Maleyloyr_isom"/>
</dbReference>
<evidence type="ECO:0000259" key="1">
    <source>
        <dbReference type="Pfam" id="PF11716"/>
    </source>
</evidence>
<proteinExistence type="predicted"/>
<dbReference type="NCBIfam" id="TIGR03083">
    <property type="entry name" value="maleylpyruvate isomerase family mycothiol-dependent enzyme"/>
    <property type="match status" value="1"/>
</dbReference>
<reference evidence="2 3" key="1">
    <citation type="submission" date="2018-06" db="EMBL/GenBank/DDBJ databases">
        <authorList>
            <consortium name="Pathogen Informatics"/>
            <person name="Doyle S."/>
        </authorList>
    </citation>
    <scope>NUCLEOTIDE SEQUENCE [LARGE SCALE GENOMIC DNA]</scope>
    <source>
        <strain evidence="2 3">NCTC13296</strain>
    </source>
</reference>
<sequence length="216" mass="24044">MNVDDIWNTIDEQRARTADLLEQLTDDEWRRPSLCEGWTVRDVAAHLTLQQLTVVDFVRMVVRHRGGVNTIIRESSRRRAQRPIQELIADLRGMIGSRRHNAGITPLEAMIDLLVHGQDIAVPLQRDLPMPPDAAAAGATRMWSTRGTGKARVFADVPLDGFRFTATDTEWSSGSGPEVRGPISAILLLLAGRRAGLSRLEGDGAEELRRQVTHTR</sequence>
<protein>
    <submittedName>
        <fullName evidence="2">Mycothiol-dependent maleylpyruvate isomerase</fullName>
    </submittedName>
</protein>
<keyword evidence="2" id="KW-0670">Pyruvate</keyword>
<dbReference type="Proteomes" id="UP000254569">
    <property type="component" value="Unassembled WGS sequence"/>
</dbReference>
<name>A0A379LWU3_9NOCA</name>
<keyword evidence="2" id="KW-0413">Isomerase</keyword>
<dbReference type="EMBL" id="UGVI01000001">
    <property type="protein sequence ID" value="SUE14362.1"/>
    <property type="molecule type" value="Genomic_DNA"/>
</dbReference>
<organism evidence="2 3">
    <name type="scientific">Rhodococcus gordoniae</name>
    <dbReference type="NCBI Taxonomy" id="223392"/>
    <lineage>
        <taxon>Bacteria</taxon>
        <taxon>Bacillati</taxon>
        <taxon>Actinomycetota</taxon>
        <taxon>Actinomycetes</taxon>
        <taxon>Mycobacteriales</taxon>
        <taxon>Nocardiaceae</taxon>
        <taxon>Rhodococcus</taxon>
    </lineage>
</organism>
<dbReference type="SUPFAM" id="SSF109854">
    <property type="entry name" value="DinB/YfiT-like putative metalloenzymes"/>
    <property type="match status" value="1"/>
</dbReference>
<dbReference type="Pfam" id="PF11716">
    <property type="entry name" value="MDMPI_N"/>
    <property type="match status" value="1"/>
</dbReference>
<dbReference type="OrthoDB" id="5178565at2"/>
<evidence type="ECO:0000313" key="2">
    <source>
        <dbReference type="EMBL" id="SUE14362.1"/>
    </source>
</evidence>
<keyword evidence="3" id="KW-1185">Reference proteome</keyword>
<evidence type="ECO:0000313" key="3">
    <source>
        <dbReference type="Proteomes" id="UP000254569"/>
    </source>
</evidence>
<gene>
    <name evidence="2" type="ORF">NCTC13296_01202</name>
</gene>
<dbReference type="AlphaFoldDB" id="A0A379LWU3"/>
<dbReference type="InterPro" id="IPR034660">
    <property type="entry name" value="DinB/YfiT-like"/>
</dbReference>
<dbReference type="InterPro" id="IPR024344">
    <property type="entry name" value="MDMPI_metal-binding"/>
</dbReference>
<dbReference type="Gene3D" id="1.20.120.450">
    <property type="entry name" value="dinb family like domain"/>
    <property type="match status" value="1"/>
</dbReference>
<dbReference type="RefSeq" id="WP_064062950.1">
    <property type="nucleotide sequence ID" value="NZ_LPZN01000006.1"/>
</dbReference>
<dbReference type="GO" id="GO:0046872">
    <property type="term" value="F:metal ion binding"/>
    <property type="evidence" value="ECO:0007669"/>
    <property type="project" value="InterPro"/>
</dbReference>
<dbReference type="GO" id="GO:0016853">
    <property type="term" value="F:isomerase activity"/>
    <property type="evidence" value="ECO:0007669"/>
    <property type="project" value="UniProtKB-KW"/>
</dbReference>
<feature type="domain" description="Mycothiol-dependent maleylpyruvate isomerase metal-binding" evidence="1">
    <location>
        <begin position="12"/>
        <end position="99"/>
    </location>
</feature>
<accession>A0A379LWU3</accession>